<dbReference type="VEuPathDB" id="FungiDB:BO72DRAFT_265185"/>
<dbReference type="AlphaFoldDB" id="A0A8G1W1Z1"/>
<accession>A0A8G1W1Z1</accession>
<gene>
    <name evidence="1" type="ORF">BO72DRAFT_265185</name>
</gene>
<dbReference type="Proteomes" id="UP000249789">
    <property type="component" value="Unassembled WGS sequence"/>
</dbReference>
<keyword evidence="2" id="KW-1185">Reference proteome</keyword>
<sequence length="177" mass="19614">MQGVRPVGRSVGRSVGQLSARQGEPGVQLRFPLQISSGAIIINNNNTPDQNKEPTVPNLPRLCVARGSLVNWGRIYGNLFSGRALKVSAQTEDAVQCLLSSVAILQRTAVHPRRHGGRREATVARLFPHFLHCKICSVAGPEETSPRARRTAWSRSFNGRSFFFSFLAAYNRRSRYV</sequence>
<evidence type="ECO:0000313" key="2">
    <source>
        <dbReference type="Proteomes" id="UP000249789"/>
    </source>
</evidence>
<reference evidence="1 2" key="1">
    <citation type="submission" date="2018-02" db="EMBL/GenBank/DDBJ databases">
        <title>The genomes of Aspergillus section Nigri reveals drivers in fungal speciation.</title>
        <authorList>
            <consortium name="DOE Joint Genome Institute"/>
            <person name="Vesth T.C."/>
            <person name="Nybo J."/>
            <person name="Theobald S."/>
            <person name="Brandl J."/>
            <person name="Frisvad J.C."/>
            <person name="Nielsen K.F."/>
            <person name="Lyhne E.K."/>
            <person name="Kogle M.E."/>
            <person name="Kuo A."/>
            <person name="Riley R."/>
            <person name="Clum A."/>
            <person name="Nolan M."/>
            <person name="Lipzen A."/>
            <person name="Salamov A."/>
            <person name="Henrissat B."/>
            <person name="Wiebenga A."/>
            <person name="De vries R.P."/>
            <person name="Grigoriev I.V."/>
            <person name="Mortensen U.H."/>
            <person name="Andersen M.R."/>
            <person name="Baker S.E."/>
        </authorList>
    </citation>
    <scope>NUCLEOTIDE SEQUENCE [LARGE SCALE GENOMIC DNA]</scope>
    <source>
        <strain evidence="1 2">CBS 313.89</strain>
    </source>
</reference>
<dbReference type="GeneID" id="63857489"/>
<protein>
    <submittedName>
        <fullName evidence="1">Uncharacterized protein</fullName>
    </submittedName>
</protein>
<organism evidence="1 2">
    <name type="scientific">Aspergillus fijiensis CBS 313.89</name>
    <dbReference type="NCBI Taxonomy" id="1448319"/>
    <lineage>
        <taxon>Eukaryota</taxon>
        <taxon>Fungi</taxon>
        <taxon>Dikarya</taxon>
        <taxon>Ascomycota</taxon>
        <taxon>Pezizomycotina</taxon>
        <taxon>Eurotiomycetes</taxon>
        <taxon>Eurotiomycetidae</taxon>
        <taxon>Eurotiales</taxon>
        <taxon>Aspergillaceae</taxon>
        <taxon>Aspergillus</taxon>
    </lineage>
</organism>
<proteinExistence type="predicted"/>
<name>A0A8G1W1Z1_9EURO</name>
<dbReference type="EMBL" id="KZ824627">
    <property type="protein sequence ID" value="RAK80957.1"/>
    <property type="molecule type" value="Genomic_DNA"/>
</dbReference>
<dbReference type="RefSeq" id="XP_040804967.1">
    <property type="nucleotide sequence ID" value="XM_040940156.1"/>
</dbReference>
<evidence type="ECO:0000313" key="1">
    <source>
        <dbReference type="EMBL" id="RAK80957.1"/>
    </source>
</evidence>